<proteinExistence type="predicted"/>
<accession>A0A6M3M3F2</accession>
<organism evidence="1">
    <name type="scientific">viral metagenome</name>
    <dbReference type="NCBI Taxonomy" id="1070528"/>
    <lineage>
        <taxon>unclassified sequences</taxon>
        <taxon>metagenomes</taxon>
        <taxon>organismal metagenomes</taxon>
    </lineage>
</organism>
<sequence length="139" mass="15108">MVKINIMDPRDVSVVRGHPSTKKHNFLRKVTFRAEHPSVAQAQARLSLSEFATSNLYGKTGTVALPDGRVVSLGAYTVMTQYPHTGVGAFGGMTPDQRASMRHELAPASINKQRQRLERMRAGARIGRGPAGGFPTIPL</sequence>
<dbReference type="EMBL" id="MT143766">
    <property type="protein sequence ID" value="QJB02207.1"/>
    <property type="molecule type" value="Genomic_DNA"/>
</dbReference>
<dbReference type="AlphaFoldDB" id="A0A6M3M3F2"/>
<name>A0A6M3M3F2_9ZZZZ</name>
<protein>
    <submittedName>
        <fullName evidence="1">Uncharacterized protein</fullName>
    </submittedName>
</protein>
<reference evidence="1" key="1">
    <citation type="submission" date="2020-03" db="EMBL/GenBank/DDBJ databases">
        <title>The deep terrestrial virosphere.</title>
        <authorList>
            <person name="Holmfeldt K."/>
            <person name="Nilsson E."/>
            <person name="Simone D."/>
            <person name="Lopez-Fernandez M."/>
            <person name="Wu X."/>
            <person name="de Brujin I."/>
            <person name="Lundin D."/>
            <person name="Andersson A."/>
            <person name="Bertilsson S."/>
            <person name="Dopson M."/>
        </authorList>
    </citation>
    <scope>NUCLEOTIDE SEQUENCE</scope>
    <source>
        <strain evidence="1">MM171B01415</strain>
    </source>
</reference>
<gene>
    <name evidence="1" type="ORF">MM171B01415_0005</name>
</gene>
<evidence type="ECO:0000313" key="1">
    <source>
        <dbReference type="EMBL" id="QJB02207.1"/>
    </source>
</evidence>